<dbReference type="EMBL" id="JARPUR010000003">
    <property type="protein sequence ID" value="KAK4880823.1"/>
    <property type="molecule type" value="Genomic_DNA"/>
</dbReference>
<evidence type="ECO:0000313" key="1">
    <source>
        <dbReference type="EMBL" id="KAK4880823.1"/>
    </source>
</evidence>
<proteinExistence type="predicted"/>
<feature type="non-terminal residue" evidence="1">
    <location>
        <position position="69"/>
    </location>
</feature>
<sequence>QHLSDGEKRFQVNVYYVCLDIVVTQLRHRFVGLSQIVDSFAIIQPQNLLQFSEELAKRCEKFSEMYYDD</sequence>
<keyword evidence="2" id="KW-1185">Reference proteome</keyword>
<feature type="non-terminal residue" evidence="1">
    <location>
        <position position="1"/>
    </location>
</feature>
<comment type="caution">
    <text evidence="1">The sequence shown here is derived from an EMBL/GenBank/DDBJ whole genome shotgun (WGS) entry which is preliminary data.</text>
</comment>
<dbReference type="Proteomes" id="UP001353858">
    <property type="component" value="Unassembled WGS sequence"/>
</dbReference>
<dbReference type="AlphaFoldDB" id="A0AAN7PBA7"/>
<protein>
    <submittedName>
        <fullName evidence="1">Uncharacterized protein</fullName>
    </submittedName>
</protein>
<accession>A0AAN7PBA7</accession>
<reference evidence="2" key="1">
    <citation type="submission" date="2023-01" db="EMBL/GenBank/DDBJ databases">
        <title>Key to firefly adult light organ development and bioluminescence: homeobox transcription factors regulate luciferase expression and transportation to peroxisome.</title>
        <authorList>
            <person name="Fu X."/>
        </authorList>
    </citation>
    <scope>NUCLEOTIDE SEQUENCE [LARGE SCALE GENOMIC DNA]</scope>
</reference>
<evidence type="ECO:0000313" key="2">
    <source>
        <dbReference type="Proteomes" id="UP001353858"/>
    </source>
</evidence>
<name>A0AAN7PBA7_9COLE</name>
<organism evidence="1 2">
    <name type="scientific">Aquatica leii</name>
    <dbReference type="NCBI Taxonomy" id="1421715"/>
    <lineage>
        <taxon>Eukaryota</taxon>
        <taxon>Metazoa</taxon>
        <taxon>Ecdysozoa</taxon>
        <taxon>Arthropoda</taxon>
        <taxon>Hexapoda</taxon>
        <taxon>Insecta</taxon>
        <taxon>Pterygota</taxon>
        <taxon>Neoptera</taxon>
        <taxon>Endopterygota</taxon>
        <taxon>Coleoptera</taxon>
        <taxon>Polyphaga</taxon>
        <taxon>Elateriformia</taxon>
        <taxon>Elateroidea</taxon>
        <taxon>Lampyridae</taxon>
        <taxon>Luciolinae</taxon>
        <taxon>Aquatica</taxon>
    </lineage>
</organism>
<gene>
    <name evidence="1" type="ORF">RN001_008969</name>
</gene>